<comment type="caution">
    <text evidence="2">The sequence shown here is derived from an EMBL/GenBank/DDBJ whole genome shotgun (WGS) entry which is preliminary data.</text>
</comment>
<name>A0ABT8EFF1_9BURK</name>
<keyword evidence="1" id="KW-1133">Transmembrane helix</keyword>
<dbReference type="EMBL" id="JAJHNU010000001">
    <property type="protein sequence ID" value="MDN4120008.1"/>
    <property type="molecule type" value="Genomic_DNA"/>
</dbReference>
<proteinExistence type="predicted"/>
<evidence type="ECO:0000256" key="1">
    <source>
        <dbReference type="SAM" id="Phobius"/>
    </source>
</evidence>
<keyword evidence="1" id="KW-0472">Membrane</keyword>
<dbReference type="RefSeq" id="WP_266122656.1">
    <property type="nucleotide sequence ID" value="NZ_JAJHNU010000001.1"/>
</dbReference>
<keyword evidence="3" id="KW-1185">Reference proteome</keyword>
<keyword evidence="1" id="KW-0812">Transmembrane</keyword>
<accession>A0ABT8EFF1</accession>
<dbReference type="InterPro" id="IPR021344">
    <property type="entry name" value="DUF2970"/>
</dbReference>
<feature type="transmembrane region" description="Helical" evidence="1">
    <location>
        <begin position="44"/>
        <end position="69"/>
    </location>
</feature>
<protein>
    <submittedName>
        <fullName evidence="2">DUF2970 domain-containing protein</fullName>
    </submittedName>
</protein>
<gene>
    <name evidence="2" type="ORF">LMS43_01770</name>
</gene>
<dbReference type="Proteomes" id="UP001168613">
    <property type="component" value="Unassembled WGS sequence"/>
</dbReference>
<evidence type="ECO:0000313" key="2">
    <source>
        <dbReference type="EMBL" id="MDN4120008.1"/>
    </source>
</evidence>
<reference evidence="2" key="1">
    <citation type="submission" date="2021-11" db="EMBL/GenBank/DDBJ databases">
        <title>Draft genome sequence of Alcaligenes endophyticus type strain CCUG 75668T.</title>
        <authorList>
            <person name="Salva-Serra F."/>
            <person name="Duran R.E."/>
            <person name="Seeger M."/>
            <person name="Moore E.R.B."/>
            <person name="Jaen-Luchoro D."/>
        </authorList>
    </citation>
    <scope>NUCLEOTIDE SEQUENCE</scope>
    <source>
        <strain evidence="2">CCUG 75668</strain>
    </source>
</reference>
<sequence length="74" mass="8389">MDKDFRKIARRKLSLWQTLKAIAWGALGLRRGQGHQDDISRVNPVVLIVSALLAALLFIVVLIAIARYLSHFYT</sequence>
<evidence type="ECO:0000313" key="3">
    <source>
        <dbReference type="Proteomes" id="UP001168613"/>
    </source>
</evidence>
<dbReference type="Pfam" id="PF11174">
    <property type="entry name" value="DUF2970"/>
    <property type="match status" value="1"/>
</dbReference>
<organism evidence="2 3">
    <name type="scientific">Alcaligenes endophyticus</name>
    <dbReference type="NCBI Taxonomy" id="1929088"/>
    <lineage>
        <taxon>Bacteria</taxon>
        <taxon>Pseudomonadati</taxon>
        <taxon>Pseudomonadota</taxon>
        <taxon>Betaproteobacteria</taxon>
        <taxon>Burkholderiales</taxon>
        <taxon>Alcaligenaceae</taxon>
        <taxon>Alcaligenes</taxon>
    </lineage>
</organism>